<dbReference type="CDD" id="cd00200">
    <property type="entry name" value="WD40"/>
    <property type="match status" value="1"/>
</dbReference>
<keyword evidence="1 3" id="KW-0853">WD repeat</keyword>
<dbReference type="OrthoDB" id="190105at2759"/>
<sequence length="629" mass="69207">MCTLFGFDDWEREDAQEEASRWRIRKGKQKESPRNKLVKGLMQEEDDEPLEEMEQFAMLQMDPALEYLTEKRRKQRQLGGHPQSPIARCYPRPRYRGGDTTSLYRQHFRDSYITMANWRQGGSMLRIHRHPVITSDSGVVTSLALDSDWIVVGLASSNIHVFSARTGVLARTLVGHDLGVWCVALVSKGGWMDRKSGGEKSVNGDGTRRNSTGNATDAEPSSSSSTIPPPDDGDDGEWTRRGAGIAAHTQQRRRRSMRSLHTDFRGMDISGSVSVTNTARMPIPSAEGLDRHLPPALRTALGLDGEGEGEGSDSGDDNGRRSGVFSEDAALGNNEDEDATPDAGKRSDANFTSQGWGQPNALVVSGGCDKMVRVWDIKSGRCIYVLAGHTSTTRCIRVLHNRPVAVSGSRDGTLRVWDIQRGSCLRVLRGHQDSVRCLDVCGNIVVSGSYDTTCRVWNADTGACVHVLTGHFHQIYSVAFDGVRIASGGLDTTVRLWDVKTGECLAILNGHTALVCQLQLSSTILATGGSDGRVITFSLESPYDIRHRIAAHDSSVTSLQFDKNFLVTGGNDGRVRLYEIETAAYIRDLSEPSESVWKVGYSKDICAVMCRRAGKTVMEIWSMRPRDDQ</sequence>
<evidence type="ECO:0000256" key="4">
    <source>
        <dbReference type="SAM" id="MobiDB-lite"/>
    </source>
</evidence>
<evidence type="ECO:0000256" key="2">
    <source>
        <dbReference type="ARBA" id="ARBA00022737"/>
    </source>
</evidence>
<feature type="repeat" description="WD" evidence="3">
    <location>
        <begin position="468"/>
        <end position="507"/>
    </location>
</feature>
<dbReference type="InterPro" id="IPR019775">
    <property type="entry name" value="WD40_repeat_CS"/>
</dbReference>
<dbReference type="InterPro" id="IPR001680">
    <property type="entry name" value="WD40_rpt"/>
</dbReference>
<dbReference type="PANTHER" id="PTHR22847:SF637">
    <property type="entry name" value="WD REPEAT DOMAIN 5B"/>
    <property type="match status" value="1"/>
</dbReference>
<dbReference type="Gene3D" id="2.130.10.10">
    <property type="entry name" value="YVTN repeat-like/Quinoprotein amine dehydrogenase"/>
    <property type="match status" value="2"/>
</dbReference>
<organism evidence="5 6">
    <name type="scientific">Crucibulum laeve</name>
    <dbReference type="NCBI Taxonomy" id="68775"/>
    <lineage>
        <taxon>Eukaryota</taxon>
        <taxon>Fungi</taxon>
        <taxon>Dikarya</taxon>
        <taxon>Basidiomycota</taxon>
        <taxon>Agaricomycotina</taxon>
        <taxon>Agaricomycetes</taxon>
        <taxon>Agaricomycetidae</taxon>
        <taxon>Agaricales</taxon>
        <taxon>Agaricineae</taxon>
        <taxon>Nidulariaceae</taxon>
        <taxon>Crucibulum</taxon>
    </lineage>
</organism>
<dbReference type="PANTHER" id="PTHR22847">
    <property type="entry name" value="WD40 REPEAT PROTEIN"/>
    <property type="match status" value="1"/>
</dbReference>
<protein>
    <submittedName>
        <fullName evidence="5">WD40-repeat-containing domain protein</fullName>
    </submittedName>
</protein>
<evidence type="ECO:0000313" key="5">
    <source>
        <dbReference type="EMBL" id="TFK37424.1"/>
    </source>
</evidence>
<dbReference type="STRING" id="68775.A0A5C3LWB1"/>
<proteinExistence type="predicted"/>
<evidence type="ECO:0000313" key="6">
    <source>
        <dbReference type="Proteomes" id="UP000308652"/>
    </source>
</evidence>
<dbReference type="InterPro" id="IPR015943">
    <property type="entry name" value="WD40/YVTN_repeat-like_dom_sf"/>
</dbReference>
<dbReference type="GO" id="GO:1990234">
    <property type="term" value="C:transferase complex"/>
    <property type="evidence" value="ECO:0007669"/>
    <property type="project" value="UniProtKB-ARBA"/>
</dbReference>
<evidence type="ECO:0000256" key="3">
    <source>
        <dbReference type="PROSITE-ProRule" id="PRU00221"/>
    </source>
</evidence>
<dbReference type="Pfam" id="PF00400">
    <property type="entry name" value="WD40"/>
    <property type="match status" value="6"/>
</dbReference>
<gene>
    <name evidence="5" type="ORF">BDQ12DRAFT_159910</name>
</gene>
<dbReference type="InterPro" id="IPR020472">
    <property type="entry name" value="WD40_PAC1"/>
</dbReference>
<dbReference type="SUPFAM" id="SSF50978">
    <property type="entry name" value="WD40 repeat-like"/>
    <property type="match status" value="2"/>
</dbReference>
<dbReference type="EMBL" id="ML213608">
    <property type="protein sequence ID" value="TFK37424.1"/>
    <property type="molecule type" value="Genomic_DNA"/>
</dbReference>
<keyword evidence="2" id="KW-0677">Repeat</keyword>
<accession>A0A5C3LWB1</accession>
<dbReference type="Proteomes" id="UP000308652">
    <property type="component" value="Unassembled WGS sequence"/>
</dbReference>
<feature type="repeat" description="WD" evidence="3">
    <location>
        <begin position="428"/>
        <end position="467"/>
    </location>
</feature>
<dbReference type="PROSITE" id="PS50082">
    <property type="entry name" value="WD_REPEATS_2"/>
    <property type="match status" value="5"/>
</dbReference>
<feature type="region of interest" description="Disordered" evidence="4">
    <location>
        <begin position="73"/>
        <end position="94"/>
    </location>
</feature>
<feature type="region of interest" description="Disordered" evidence="4">
    <location>
        <begin position="299"/>
        <end position="352"/>
    </location>
</feature>
<feature type="region of interest" description="Disordered" evidence="4">
    <location>
        <begin position="193"/>
        <end position="263"/>
    </location>
</feature>
<dbReference type="SMART" id="SM00320">
    <property type="entry name" value="WD40"/>
    <property type="match status" value="7"/>
</dbReference>
<evidence type="ECO:0000256" key="1">
    <source>
        <dbReference type="ARBA" id="ARBA00022574"/>
    </source>
</evidence>
<dbReference type="AlphaFoldDB" id="A0A5C3LWB1"/>
<feature type="compositionally biased region" description="Low complexity" evidence="4">
    <location>
        <begin position="215"/>
        <end position="226"/>
    </location>
</feature>
<feature type="region of interest" description="Disordered" evidence="4">
    <location>
        <begin position="13"/>
        <end position="46"/>
    </location>
</feature>
<dbReference type="PROSITE" id="PS00678">
    <property type="entry name" value="WD_REPEATS_1"/>
    <property type="match status" value="4"/>
</dbReference>
<dbReference type="PRINTS" id="PR00320">
    <property type="entry name" value="GPROTEINBRPT"/>
</dbReference>
<feature type="repeat" description="WD" evidence="3">
    <location>
        <begin position="549"/>
        <end position="588"/>
    </location>
</feature>
<feature type="repeat" description="WD" evidence="3">
    <location>
        <begin position="362"/>
        <end position="385"/>
    </location>
</feature>
<dbReference type="InterPro" id="IPR036322">
    <property type="entry name" value="WD40_repeat_dom_sf"/>
</dbReference>
<feature type="compositionally biased region" description="Acidic residues" evidence="4">
    <location>
        <begin position="305"/>
        <end position="316"/>
    </location>
</feature>
<keyword evidence="6" id="KW-1185">Reference proteome</keyword>
<reference evidence="5 6" key="1">
    <citation type="journal article" date="2019" name="Nat. Ecol. Evol.">
        <title>Megaphylogeny resolves global patterns of mushroom evolution.</title>
        <authorList>
            <person name="Varga T."/>
            <person name="Krizsan K."/>
            <person name="Foldi C."/>
            <person name="Dima B."/>
            <person name="Sanchez-Garcia M."/>
            <person name="Sanchez-Ramirez S."/>
            <person name="Szollosi G.J."/>
            <person name="Szarkandi J.G."/>
            <person name="Papp V."/>
            <person name="Albert L."/>
            <person name="Andreopoulos W."/>
            <person name="Angelini C."/>
            <person name="Antonin V."/>
            <person name="Barry K.W."/>
            <person name="Bougher N.L."/>
            <person name="Buchanan P."/>
            <person name="Buyck B."/>
            <person name="Bense V."/>
            <person name="Catcheside P."/>
            <person name="Chovatia M."/>
            <person name="Cooper J."/>
            <person name="Damon W."/>
            <person name="Desjardin D."/>
            <person name="Finy P."/>
            <person name="Geml J."/>
            <person name="Haridas S."/>
            <person name="Hughes K."/>
            <person name="Justo A."/>
            <person name="Karasinski D."/>
            <person name="Kautmanova I."/>
            <person name="Kiss B."/>
            <person name="Kocsube S."/>
            <person name="Kotiranta H."/>
            <person name="LaButti K.M."/>
            <person name="Lechner B.E."/>
            <person name="Liimatainen K."/>
            <person name="Lipzen A."/>
            <person name="Lukacs Z."/>
            <person name="Mihaltcheva S."/>
            <person name="Morgado L.N."/>
            <person name="Niskanen T."/>
            <person name="Noordeloos M.E."/>
            <person name="Ohm R.A."/>
            <person name="Ortiz-Santana B."/>
            <person name="Ovrebo C."/>
            <person name="Racz N."/>
            <person name="Riley R."/>
            <person name="Savchenko A."/>
            <person name="Shiryaev A."/>
            <person name="Soop K."/>
            <person name="Spirin V."/>
            <person name="Szebenyi C."/>
            <person name="Tomsovsky M."/>
            <person name="Tulloss R.E."/>
            <person name="Uehling J."/>
            <person name="Grigoriev I.V."/>
            <person name="Vagvolgyi C."/>
            <person name="Papp T."/>
            <person name="Martin F.M."/>
            <person name="Miettinen O."/>
            <person name="Hibbett D.S."/>
            <person name="Nagy L.G."/>
        </authorList>
    </citation>
    <scope>NUCLEOTIDE SEQUENCE [LARGE SCALE GENOMIC DNA]</scope>
    <source>
        <strain evidence="5 6">CBS 166.37</strain>
    </source>
</reference>
<name>A0A5C3LWB1_9AGAR</name>
<dbReference type="PROSITE" id="PS50294">
    <property type="entry name" value="WD_REPEATS_REGION"/>
    <property type="match status" value="4"/>
</dbReference>
<feature type="repeat" description="WD" evidence="3">
    <location>
        <begin position="386"/>
        <end position="427"/>
    </location>
</feature>